<evidence type="ECO:0000313" key="1">
    <source>
        <dbReference type="EMBL" id="GGL93104.1"/>
    </source>
</evidence>
<accession>A0ABQ2GF09</accession>
<organism evidence="1 2">
    <name type="scientific">Deinococcus aerolatus</name>
    <dbReference type="NCBI Taxonomy" id="522487"/>
    <lineage>
        <taxon>Bacteria</taxon>
        <taxon>Thermotogati</taxon>
        <taxon>Deinococcota</taxon>
        <taxon>Deinococci</taxon>
        <taxon>Deinococcales</taxon>
        <taxon>Deinococcaceae</taxon>
        <taxon>Deinococcus</taxon>
    </lineage>
</organism>
<evidence type="ECO:0000313" key="2">
    <source>
        <dbReference type="Proteomes" id="UP000639973"/>
    </source>
</evidence>
<reference evidence="2" key="1">
    <citation type="journal article" date="2019" name="Int. J. Syst. Evol. Microbiol.">
        <title>The Global Catalogue of Microorganisms (GCM) 10K type strain sequencing project: providing services to taxonomists for standard genome sequencing and annotation.</title>
        <authorList>
            <consortium name="The Broad Institute Genomics Platform"/>
            <consortium name="The Broad Institute Genome Sequencing Center for Infectious Disease"/>
            <person name="Wu L."/>
            <person name="Ma J."/>
        </authorList>
    </citation>
    <scope>NUCLEOTIDE SEQUENCE [LARGE SCALE GENOMIC DNA]</scope>
    <source>
        <strain evidence="2">JCM 15442</strain>
    </source>
</reference>
<dbReference type="RefSeq" id="WP_188974124.1">
    <property type="nucleotide sequence ID" value="NZ_BMOL01000025.1"/>
</dbReference>
<protein>
    <submittedName>
        <fullName evidence="1">Uncharacterized protein</fullName>
    </submittedName>
</protein>
<name>A0ABQ2GF09_9DEIO</name>
<dbReference type="Proteomes" id="UP000639973">
    <property type="component" value="Unassembled WGS sequence"/>
</dbReference>
<sequence>MTNPPPSSTPSKARTSLAAQILSGYPGAIALGRIIHGRPVPSREQVLALHALFGLLPQTVVLDIDTDAMQLRLTGAPADALTMPCLRQALDALLPGSPHLPWACQVLGPWTLCHRSNAESVARLEKAEVWELAPMALARVREHNLEADLNRPFFQLDLGPWAAATTSWTEAHRSLQSLACFMNSNGLLGAMHWLANDGARREQANS</sequence>
<dbReference type="EMBL" id="BMOL01000025">
    <property type="protein sequence ID" value="GGL93104.1"/>
    <property type="molecule type" value="Genomic_DNA"/>
</dbReference>
<gene>
    <name evidence="1" type="ORF">GCM10010840_33910</name>
</gene>
<comment type="caution">
    <text evidence="1">The sequence shown here is derived from an EMBL/GenBank/DDBJ whole genome shotgun (WGS) entry which is preliminary data.</text>
</comment>
<keyword evidence="2" id="KW-1185">Reference proteome</keyword>
<proteinExistence type="predicted"/>